<evidence type="ECO:0000313" key="2">
    <source>
        <dbReference type="Proteomes" id="UP001189429"/>
    </source>
</evidence>
<reference evidence="1" key="1">
    <citation type="submission" date="2023-10" db="EMBL/GenBank/DDBJ databases">
        <authorList>
            <person name="Chen Y."/>
            <person name="Shah S."/>
            <person name="Dougan E. K."/>
            <person name="Thang M."/>
            <person name="Chan C."/>
        </authorList>
    </citation>
    <scope>NUCLEOTIDE SEQUENCE [LARGE SCALE GENOMIC DNA]</scope>
</reference>
<sequence length="280" mass="30400">ASTCREAGGLEGQSDVNNPGGQVVGHPFVCFDMVLEQVHSCGTQGFLILAVLFRVVSLTLLNDGADLTCAQLGFEQDCLAPWRTPPPARSLFPRSSVVGVLLDPAAGLLALLAEPSSAVLVCVGLLNSRYLVRGSWPPAMWAARLLRLVGAVVLLGLSTRALAACRPRGGTAAEHCGRATAPGWSSPVARFLIDSYGSEMDRRAHDIAISGVDRPPPLTRRVRNWPFSVRGRASRPSFLRVQVRRFQSQALFTKGRLTKGRFAHRRQSIFRMSARATVFW</sequence>
<gene>
    <name evidence="1" type="ORF">PCOR1329_LOCUS21487</name>
</gene>
<organism evidence="1 2">
    <name type="scientific">Prorocentrum cordatum</name>
    <dbReference type="NCBI Taxonomy" id="2364126"/>
    <lineage>
        <taxon>Eukaryota</taxon>
        <taxon>Sar</taxon>
        <taxon>Alveolata</taxon>
        <taxon>Dinophyceae</taxon>
        <taxon>Prorocentrales</taxon>
        <taxon>Prorocentraceae</taxon>
        <taxon>Prorocentrum</taxon>
    </lineage>
</organism>
<comment type="caution">
    <text evidence="1">The sequence shown here is derived from an EMBL/GenBank/DDBJ whole genome shotgun (WGS) entry which is preliminary data.</text>
</comment>
<dbReference type="Proteomes" id="UP001189429">
    <property type="component" value="Unassembled WGS sequence"/>
</dbReference>
<proteinExistence type="predicted"/>
<feature type="non-terminal residue" evidence="1">
    <location>
        <position position="1"/>
    </location>
</feature>
<accession>A0ABN9RK37</accession>
<name>A0ABN9RK37_9DINO</name>
<evidence type="ECO:0000313" key="1">
    <source>
        <dbReference type="EMBL" id="CAK0819499.1"/>
    </source>
</evidence>
<dbReference type="EMBL" id="CAUYUJ010007081">
    <property type="protein sequence ID" value="CAK0819499.1"/>
    <property type="molecule type" value="Genomic_DNA"/>
</dbReference>
<protein>
    <submittedName>
        <fullName evidence="1">Uncharacterized protein</fullName>
    </submittedName>
</protein>
<keyword evidence="2" id="KW-1185">Reference proteome</keyword>